<dbReference type="PRINTS" id="PR00507">
    <property type="entry name" value="N12N6MTFRASE"/>
</dbReference>
<evidence type="ECO:0000259" key="10">
    <source>
        <dbReference type="Pfam" id="PF12161"/>
    </source>
</evidence>
<dbReference type="GO" id="GO:0008170">
    <property type="term" value="F:N-methyltransferase activity"/>
    <property type="evidence" value="ECO:0007669"/>
    <property type="project" value="InterPro"/>
</dbReference>
<dbReference type="InterPro" id="IPR051537">
    <property type="entry name" value="DNA_Adenine_Mtase"/>
</dbReference>
<dbReference type="RefSeq" id="WP_022935846.1">
    <property type="nucleotide sequence ID" value="NZ_LR214940.1"/>
</dbReference>
<comment type="similarity">
    <text evidence="1">Belongs to the N(4)/N(6)-methyltransferase family.</text>
</comment>
<dbReference type="GO" id="GO:0009007">
    <property type="term" value="F:site-specific DNA-methyltransferase (adenine-specific) activity"/>
    <property type="evidence" value="ECO:0007669"/>
    <property type="project" value="UniProtKB-EC"/>
</dbReference>
<dbReference type="PANTHER" id="PTHR42933:SF1">
    <property type="entry name" value="SITE-SPECIFIC DNA-METHYLTRANSFERASE (ADENINE-SPECIFIC)"/>
    <property type="match status" value="1"/>
</dbReference>
<dbReference type="GO" id="GO:0003677">
    <property type="term" value="F:DNA binding"/>
    <property type="evidence" value="ECO:0007669"/>
    <property type="project" value="InterPro"/>
</dbReference>
<keyword evidence="4 11" id="KW-0808">Transferase</keyword>
<evidence type="ECO:0000256" key="3">
    <source>
        <dbReference type="ARBA" id="ARBA00022603"/>
    </source>
</evidence>
<dbReference type="Pfam" id="PF12161">
    <property type="entry name" value="HsdM_N"/>
    <property type="match status" value="1"/>
</dbReference>
<evidence type="ECO:0000256" key="2">
    <source>
        <dbReference type="ARBA" id="ARBA00011900"/>
    </source>
</evidence>
<evidence type="ECO:0000259" key="9">
    <source>
        <dbReference type="Pfam" id="PF02384"/>
    </source>
</evidence>
<accession>A0A448ZXP8</accession>
<dbReference type="EMBL" id="LR214940">
    <property type="protein sequence ID" value="VEU55883.1"/>
    <property type="molecule type" value="Genomic_DNA"/>
</dbReference>
<dbReference type="SUPFAM" id="SSF53335">
    <property type="entry name" value="S-adenosyl-L-methionine-dependent methyltransferases"/>
    <property type="match status" value="1"/>
</dbReference>
<dbReference type="NCBIfam" id="TIGR00497">
    <property type="entry name" value="hsdM"/>
    <property type="match status" value="1"/>
</dbReference>
<dbReference type="GO" id="GO:0009307">
    <property type="term" value="P:DNA restriction-modification system"/>
    <property type="evidence" value="ECO:0007669"/>
    <property type="project" value="UniProtKB-KW"/>
</dbReference>
<sequence>MAQNNERDKLHSAIWKVADELRGSVDGWDFKEYIITILFYRFLSENITRYVNEQENDPDFNYADSSDDEFKDDIIKKQLINEKGFFIKPSELFCNVVKRADQDENLNETLEKIFQNIESSSIGSSSEEDIKGLFSILSLNSQKLGNTVTEKNRKLANVLKAINDFNLGDFRNNSIDLFGDAYEFLMTMYAKHAGKSGGEFFTPQEVSELLARLTIIDYNSEDKKDKKEIENVYDPCCGSGSLLLKFAKILGKDNVTGNFCGQELNLTTYNLARINMFLHDINFNKFHIFFGDTLLDPKHNDYKPFEAIVSNPPYSTKWQGDKNPTIANDERFRVTALAPASKADFAFVLHIYHYLASYGAAAIVEFPGILYRSGKEAEIRKYLVQNENAIDSIIQLPDNLFFGTSISTCIITLRKNKLNDTSIFFVDASKEFVKKGDKNSLSDENISHIIETIRHKKEIENFSRLVPQSEIIKNNFNLSVNSYIFKENAKEKVDIKVLNQKIRDIVKRNDFLRKEIDTIVAELEEGEDE</sequence>
<dbReference type="InterPro" id="IPR038333">
    <property type="entry name" value="T1MK-like_N_sf"/>
</dbReference>
<dbReference type="InterPro" id="IPR029063">
    <property type="entry name" value="SAM-dependent_MTases_sf"/>
</dbReference>
<keyword evidence="6" id="KW-0680">Restriction system</keyword>
<keyword evidence="8" id="KW-0175">Coiled coil</keyword>
<organism evidence="11 12">
    <name type="scientific">Metamycoplasma orale</name>
    <name type="common">Mycoplasma orale</name>
    <dbReference type="NCBI Taxonomy" id="2121"/>
    <lineage>
        <taxon>Bacteria</taxon>
        <taxon>Bacillati</taxon>
        <taxon>Mycoplasmatota</taxon>
        <taxon>Mycoplasmoidales</taxon>
        <taxon>Metamycoplasmataceae</taxon>
        <taxon>Metamycoplasma</taxon>
    </lineage>
</organism>
<dbReference type="AlphaFoldDB" id="A0A448ZXP8"/>
<dbReference type="Gene3D" id="1.20.1260.30">
    <property type="match status" value="1"/>
</dbReference>
<dbReference type="Proteomes" id="UP000290482">
    <property type="component" value="Chromosome"/>
</dbReference>
<dbReference type="EC" id="2.1.1.72" evidence="2"/>
<feature type="coiled-coil region" evidence="8">
    <location>
        <begin position="495"/>
        <end position="529"/>
    </location>
</feature>
<evidence type="ECO:0000256" key="1">
    <source>
        <dbReference type="ARBA" id="ARBA00006594"/>
    </source>
</evidence>
<dbReference type="InterPro" id="IPR004546">
    <property type="entry name" value="Restrct_endonuc_T1M"/>
</dbReference>
<evidence type="ECO:0000256" key="8">
    <source>
        <dbReference type="SAM" id="Coils"/>
    </source>
</evidence>
<gene>
    <name evidence="11" type="primary">hsdM</name>
    <name evidence="11" type="ORF">NCTC10112_00470</name>
</gene>
<evidence type="ECO:0000256" key="5">
    <source>
        <dbReference type="ARBA" id="ARBA00022691"/>
    </source>
</evidence>
<evidence type="ECO:0000256" key="6">
    <source>
        <dbReference type="ARBA" id="ARBA00022747"/>
    </source>
</evidence>
<proteinExistence type="inferred from homology"/>
<dbReference type="InterPro" id="IPR002052">
    <property type="entry name" value="DNA_methylase_N6_adenine_CS"/>
</dbReference>
<evidence type="ECO:0000313" key="12">
    <source>
        <dbReference type="Proteomes" id="UP000290482"/>
    </source>
</evidence>
<dbReference type="InterPro" id="IPR003356">
    <property type="entry name" value="DNA_methylase_A-5"/>
</dbReference>
<dbReference type="OrthoDB" id="9814572at2"/>
<keyword evidence="5" id="KW-0949">S-adenosyl-L-methionine</keyword>
<dbReference type="GO" id="GO:0032259">
    <property type="term" value="P:methylation"/>
    <property type="evidence" value="ECO:0007669"/>
    <property type="project" value="UniProtKB-KW"/>
</dbReference>
<dbReference type="PANTHER" id="PTHR42933">
    <property type="entry name" value="SLR6095 PROTEIN"/>
    <property type="match status" value="1"/>
</dbReference>
<reference evidence="11 12" key="1">
    <citation type="submission" date="2019-01" db="EMBL/GenBank/DDBJ databases">
        <authorList>
            <consortium name="Pathogen Informatics"/>
        </authorList>
    </citation>
    <scope>NUCLEOTIDE SEQUENCE [LARGE SCALE GENOMIC DNA]</scope>
    <source>
        <strain evidence="11 12">NCTC10112</strain>
    </source>
</reference>
<evidence type="ECO:0000256" key="7">
    <source>
        <dbReference type="ARBA" id="ARBA00047942"/>
    </source>
</evidence>
<dbReference type="PROSITE" id="PS00092">
    <property type="entry name" value="N6_MTASE"/>
    <property type="match status" value="1"/>
</dbReference>
<feature type="domain" description="DNA methylase adenine-specific" evidence="9">
    <location>
        <begin position="174"/>
        <end position="491"/>
    </location>
</feature>
<dbReference type="InterPro" id="IPR022749">
    <property type="entry name" value="D12N6_MeTrfase_N"/>
</dbReference>
<evidence type="ECO:0000256" key="4">
    <source>
        <dbReference type="ARBA" id="ARBA00022679"/>
    </source>
</evidence>
<name>A0A448ZXP8_METOS</name>
<keyword evidence="3 11" id="KW-0489">Methyltransferase</keyword>
<dbReference type="KEGG" id="mob:NCTC10112_00470"/>
<protein>
    <recommendedName>
        <fullName evidence="2">site-specific DNA-methyltransferase (adenine-specific)</fullName>
        <ecNumber evidence="2">2.1.1.72</ecNumber>
    </recommendedName>
</protein>
<comment type="catalytic activity">
    <reaction evidence="7">
        <text>a 2'-deoxyadenosine in DNA + S-adenosyl-L-methionine = an N(6)-methyl-2'-deoxyadenosine in DNA + S-adenosyl-L-homocysteine + H(+)</text>
        <dbReference type="Rhea" id="RHEA:15197"/>
        <dbReference type="Rhea" id="RHEA-COMP:12418"/>
        <dbReference type="Rhea" id="RHEA-COMP:12419"/>
        <dbReference type="ChEBI" id="CHEBI:15378"/>
        <dbReference type="ChEBI" id="CHEBI:57856"/>
        <dbReference type="ChEBI" id="CHEBI:59789"/>
        <dbReference type="ChEBI" id="CHEBI:90615"/>
        <dbReference type="ChEBI" id="CHEBI:90616"/>
        <dbReference type="EC" id="2.1.1.72"/>
    </reaction>
</comment>
<dbReference type="REBASE" id="298362">
    <property type="entry name" value="M.Mor10112ORF470P"/>
</dbReference>
<keyword evidence="12" id="KW-1185">Reference proteome</keyword>
<dbReference type="Pfam" id="PF02384">
    <property type="entry name" value="N6_Mtase"/>
    <property type="match status" value="1"/>
</dbReference>
<dbReference type="Gene3D" id="3.40.50.150">
    <property type="entry name" value="Vaccinia Virus protein VP39"/>
    <property type="match status" value="1"/>
</dbReference>
<feature type="domain" description="N6 adenine-specific DNA methyltransferase N-terminal" evidence="10">
    <location>
        <begin position="10"/>
        <end position="162"/>
    </location>
</feature>
<evidence type="ECO:0000313" key="11">
    <source>
        <dbReference type="EMBL" id="VEU55883.1"/>
    </source>
</evidence>